<dbReference type="InterPro" id="IPR011009">
    <property type="entry name" value="Kinase-like_dom_sf"/>
</dbReference>
<accession>A0AAD7GGG8</accession>
<evidence type="ECO:0000313" key="2">
    <source>
        <dbReference type="Proteomes" id="UP001221757"/>
    </source>
</evidence>
<dbReference type="AlphaFoldDB" id="A0AAD7GGG8"/>
<proteinExistence type="predicted"/>
<comment type="caution">
    <text evidence="1">The sequence shown here is derived from an EMBL/GenBank/DDBJ whole genome shotgun (WGS) entry which is preliminary data.</text>
</comment>
<evidence type="ECO:0008006" key="3">
    <source>
        <dbReference type="Google" id="ProtNLM"/>
    </source>
</evidence>
<evidence type="ECO:0000313" key="1">
    <source>
        <dbReference type="EMBL" id="KAJ7686936.1"/>
    </source>
</evidence>
<sequence>MRLHAQALFQARAGPSWQNDPVKRYSAENGRMLRTGQVIDAIHLEGGASVLLKVISKDIHPDEAKVFEYFSSQGVASDPRNHCIPLLSKLSPPDDEDKLIFVMKLLRRYDSPRFDTFGEVAEYFRQIFEIGHPFSGLHVLHQHRVAHRIVNTCPDRGLNMMMDGIHLFPDGSHPQHQYQDYMWHSFKRLRHYTRTQRPVKYYFIDFGISSMFAPEEDTRVEGIEGGDNSPSEEEICRFHPKFWICSLCTDIYCLGDWIRTELLEVNHRQRYDLMDVSAKYGFDFMRLLVSAMVHDDPAKCPKIDEVVV</sequence>
<name>A0AAD7GGG8_MYCRO</name>
<reference evidence="1" key="1">
    <citation type="submission" date="2023-03" db="EMBL/GenBank/DDBJ databases">
        <title>Massive genome expansion in bonnet fungi (Mycena s.s.) driven by repeated elements and novel gene families across ecological guilds.</title>
        <authorList>
            <consortium name="Lawrence Berkeley National Laboratory"/>
            <person name="Harder C.B."/>
            <person name="Miyauchi S."/>
            <person name="Viragh M."/>
            <person name="Kuo A."/>
            <person name="Thoen E."/>
            <person name="Andreopoulos B."/>
            <person name="Lu D."/>
            <person name="Skrede I."/>
            <person name="Drula E."/>
            <person name="Henrissat B."/>
            <person name="Morin E."/>
            <person name="Kohler A."/>
            <person name="Barry K."/>
            <person name="LaButti K."/>
            <person name="Morin E."/>
            <person name="Salamov A."/>
            <person name="Lipzen A."/>
            <person name="Mereny Z."/>
            <person name="Hegedus B."/>
            <person name="Baldrian P."/>
            <person name="Stursova M."/>
            <person name="Weitz H."/>
            <person name="Taylor A."/>
            <person name="Grigoriev I.V."/>
            <person name="Nagy L.G."/>
            <person name="Martin F."/>
            <person name="Kauserud H."/>
        </authorList>
    </citation>
    <scope>NUCLEOTIDE SEQUENCE</scope>
    <source>
        <strain evidence="1">CBHHK067</strain>
    </source>
</reference>
<dbReference type="SUPFAM" id="SSF56112">
    <property type="entry name" value="Protein kinase-like (PK-like)"/>
    <property type="match status" value="1"/>
</dbReference>
<keyword evidence="2" id="KW-1185">Reference proteome</keyword>
<organism evidence="1 2">
    <name type="scientific">Mycena rosella</name>
    <name type="common">Pink bonnet</name>
    <name type="synonym">Agaricus rosellus</name>
    <dbReference type="NCBI Taxonomy" id="1033263"/>
    <lineage>
        <taxon>Eukaryota</taxon>
        <taxon>Fungi</taxon>
        <taxon>Dikarya</taxon>
        <taxon>Basidiomycota</taxon>
        <taxon>Agaricomycotina</taxon>
        <taxon>Agaricomycetes</taxon>
        <taxon>Agaricomycetidae</taxon>
        <taxon>Agaricales</taxon>
        <taxon>Marasmiineae</taxon>
        <taxon>Mycenaceae</taxon>
        <taxon>Mycena</taxon>
    </lineage>
</organism>
<dbReference type="Proteomes" id="UP001221757">
    <property type="component" value="Unassembled WGS sequence"/>
</dbReference>
<gene>
    <name evidence="1" type="ORF">B0H17DRAFT_1302581</name>
</gene>
<dbReference type="EMBL" id="JARKIE010000092">
    <property type="protein sequence ID" value="KAJ7686936.1"/>
    <property type="molecule type" value="Genomic_DNA"/>
</dbReference>
<protein>
    <recommendedName>
        <fullName evidence="3">Protein kinase domain-containing protein</fullName>
    </recommendedName>
</protein>